<dbReference type="Proteomes" id="UP001056500">
    <property type="component" value="Chromosome"/>
</dbReference>
<keyword evidence="1" id="KW-0812">Transmembrane</keyword>
<evidence type="ECO:0000313" key="3">
    <source>
        <dbReference type="Proteomes" id="UP001056500"/>
    </source>
</evidence>
<name>A0ABY4WGJ3_9BACL</name>
<dbReference type="RefSeq" id="WP_251872068.1">
    <property type="nucleotide sequence ID" value="NZ_CP098755.1"/>
</dbReference>
<dbReference type="EMBL" id="CP098755">
    <property type="protein sequence ID" value="USG64960.1"/>
    <property type="molecule type" value="Genomic_DNA"/>
</dbReference>
<keyword evidence="1" id="KW-1133">Transmembrane helix</keyword>
<protein>
    <submittedName>
        <fullName evidence="2">Uncharacterized protein</fullName>
    </submittedName>
</protein>
<keyword evidence="1" id="KW-0472">Membrane</keyword>
<reference evidence="2" key="1">
    <citation type="submission" date="2022-06" db="EMBL/GenBank/DDBJ databases">
        <title>Genome sequencing of Brevibacillus sp. BB3-R1.</title>
        <authorList>
            <person name="Heo J."/>
            <person name="Lee D."/>
            <person name="Won M."/>
            <person name="Han B.-H."/>
            <person name="Hong S.-B."/>
            <person name="Kwon S.-W."/>
        </authorList>
    </citation>
    <scope>NUCLEOTIDE SEQUENCE</scope>
    <source>
        <strain evidence="2">BB3-R1</strain>
    </source>
</reference>
<keyword evidence="3" id="KW-1185">Reference proteome</keyword>
<accession>A0ABY4WGJ3</accession>
<sequence length="96" mass="10794">MKLLTAITFILLLVSHIFVFLTIQKKTTAKLFSFLVLYLVLASPLVYILVVARQNGFVDVDISLGIGFLLTWAAIIVMCAIGFFRVVKKYVKPDEI</sequence>
<organism evidence="2 3">
    <name type="scientific">Brevibacillus ruminantium</name>
    <dbReference type="NCBI Taxonomy" id="2950604"/>
    <lineage>
        <taxon>Bacteria</taxon>
        <taxon>Bacillati</taxon>
        <taxon>Bacillota</taxon>
        <taxon>Bacilli</taxon>
        <taxon>Bacillales</taxon>
        <taxon>Paenibacillaceae</taxon>
        <taxon>Brevibacillus</taxon>
    </lineage>
</organism>
<evidence type="ECO:0000313" key="2">
    <source>
        <dbReference type="EMBL" id="USG64960.1"/>
    </source>
</evidence>
<feature type="transmembrane region" description="Helical" evidence="1">
    <location>
        <begin position="31"/>
        <end position="50"/>
    </location>
</feature>
<evidence type="ECO:0000256" key="1">
    <source>
        <dbReference type="SAM" id="Phobius"/>
    </source>
</evidence>
<gene>
    <name evidence="2" type="ORF">NDK47_22995</name>
</gene>
<proteinExistence type="predicted"/>
<feature type="transmembrane region" description="Helical" evidence="1">
    <location>
        <begin position="62"/>
        <end position="84"/>
    </location>
</feature>
<feature type="transmembrane region" description="Helical" evidence="1">
    <location>
        <begin position="6"/>
        <end position="24"/>
    </location>
</feature>